<keyword evidence="1" id="KW-1133">Transmembrane helix</keyword>
<keyword evidence="3" id="KW-1185">Reference proteome</keyword>
<keyword evidence="1" id="KW-0472">Membrane</keyword>
<accession>A0A1D7VNB6</accession>
<protein>
    <submittedName>
        <fullName evidence="2">Uncharacterized protein</fullName>
    </submittedName>
</protein>
<evidence type="ECO:0000313" key="3">
    <source>
        <dbReference type="Proteomes" id="UP000094094"/>
    </source>
</evidence>
<dbReference type="AlphaFoldDB" id="A0A1D7VNB6"/>
<dbReference type="EMBL" id="CP017157">
    <property type="protein sequence ID" value="AOP47998.1"/>
    <property type="molecule type" value="Genomic_DNA"/>
</dbReference>
<proteinExistence type="predicted"/>
<sequence>MSLAVTELHVLESAPLLDAPASPALRLNVTNPTCAQGGSRHRIEVRATGAAFLAFVGIAAVLICHRRLVA</sequence>
<dbReference type="RefSeq" id="WP_069570140.1">
    <property type="nucleotide sequence ID" value="NZ_CP017157.1"/>
</dbReference>
<feature type="transmembrane region" description="Helical" evidence="1">
    <location>
        <begin position="47"/>
        <end position="64"/>
    </location>
</feature>
<keyword evidence="1" id="KW-0812">Transmembrane</keyword>
<gene>
    <name evidence="2" type="ORF">SL103_18755</name>
</gene>
<evidence type="ECO:0000313" key="2">
    <source>
        <dbReference type="EMBL" id="AOP47998.1"/>
    </source>
</evidence>
<dbReference type="KEGG" id="slc:SL103_18755"/>
<reference evidence="2 3" key="1">
    <citation type="submission" date="2016-09" db="EMBL/GenBank/DDBJ databases">
        <title>Complete genome sequencing of Streptomyces lydicus 103 and metabolic pathways analysis of antibiotic biosynthesis.</title>
        <authorList>
            <person name="Jia N."/>
            <person name="Ding M.-Z."/>
            <person name="Gao F."/>
            <person name="Yuan Y.-J."/>
        </authorList>
    </citation>
    <scope>NUCLEOTIDE SEQUENCE [LARGE SCALE GENOMIC DNA]</scope>
    <source>
        <strain evidence="2 3">103</strain>
    </source>
</reference>
<dbReference type="Proteomes" id="UP000094094">
    <property type="component" value="Chromosome"/>
</dbReference>
<evidence type="ECO:0000256" key="1">
    <source>
        <dbReference type="SAM" id="Phobius"/>
    </source>
</evidence>
<name>A0A1D7VNB6_9ACTN</name>
<organism evidence="2 3">
    <name type="scientific">Streptomyces lydicus</name>
    <dbReference type="NCBI Taxonomy" id="47763"/>
    <lineage>
        <taxon>Bacteria</taxon>
        <taxon>Bacillati</taxon>
        <taxon>Actinomycetota</taxon>
        <taxon>Actinomycetes</taxon>
        <taxon>Kitasatosporales</taxon>
        <taxon>Streptomycetaceae</taxon>
        <taxon>Streptomyces</taxon>
    </lineage>
</organism>